<proteinExistence type="predicted"/>
<dbReference type="PANTHER" id="PTHR12447:SF25">
    <property type="entry name" value="ANKYRIN REPEAT DOMAIN-CONTAINING PROTEIN 13C"/>
    <property type="match status" value="1"/>
</dbReference>
<evidence type="ECO:0000256" key="6">
    <source>
        <dbReference type="ARBA" id="ARBA00023136"/>
    </source>
</evidence>
<feature type="compositionally biased region" description="Polar residues" evidence="7">
    <location>
        <begin position="136"/>
        <end position="145"/>
    </location>
</feature>
<evidence type="ECO:0000313" key="9">
    <source>
        <dbReference type="EMBL" id="ETO30553.1"/>
    </source>
</evidence>
<dbReference type="OrthoDB" id="1585644at2759"/>
<dbReference type="AlphaFoldDB" id="X6NXD8"/>
<evidence type="ECO:0000256" key="7">
    <source>
        <dbReference type="SAM" id="MobiDB-lite"/>
    </source>
</evidence>
<evidence type="ECO:0000256" key="1">
    <source>
        <dbReference type="ARBA" id="ARBA00004240"/>
    </source>
</evidence>
<evidence type="ECO:0000256" key="3">
    <source>
        <dbReference type="ARBA" id="ARBA00022737"/>
    </source>
</evidence>
<feature type="domain" description="Ankyrin repeat" evidence="8">
    <location>
        <begin position="236"/>
        <end position="415"/>
    </location>
</feature>
<accession>X6NXD8</accession>
<evidence type="ECO:0000256" key="4">
    <source>
        <dbReference type="ARBA" id="ARBA00022824"/>
    </source>
</evidence>
<feature type="compositionally biased region" description="Polar residues" evidence="7">
    <location>
        <begin position="253"/>
        <end position="271"/>
    </location>
</feature>
<dbReference type="Pfam" id="PF11904">
    <property type="entry name" value="ANKRD13_C"/>
    <property type="match status" value="2"/>
</dbReference>
<feature type="non-terminal residue" evidence="9">
    <location>
        <position position="1"/>
    </location>
</feature>
<keyword evidence="3" id="KW-0677">Repeat</keyword>
<name>X6NXD8_RETFI</name>
<keyword evidence="6" id="KW-0472">Membrane</keyword>
<comment type="subcellular location">
    <subcellularLocation>
        <location evidence="2">Endomembrane system</location>
    </subcellularLocation>
    <subcellularLocation>
        <location evidence="1">Endoplasmic reticulum</location>
    </subcellularLocation>
</comment>
<comment type="caution">
    <text evidence="9">The sequence shown here is derived from an EMBL/GenBank/DDBJ whole genome shotgun (WGS) entry which is preliminary data.</text>
</comment>
<keyword evidence="10" id="KW-1185">Reference proteome</keyword>
<evidence type="ECO:0000256" key="2">
    <source>
        <dbReference type="ARBA" id="ARBA00004308"/>
    </source>
</evidence>
<dbReference type="Proteomes" id="UP000023152">
    <property type="component" value="Unassembled WGS sequence"/>
</dbReference>
<feature type="compositionally biased region" description="Polar residues" evidence="7">
    <location>
        <begin position="106"/>
        <end position="120"/>
    </location>
</feature>
<organism evidence="9 10">
    <name type="scientific">Reticulomyxa filosa</name>
    <dbReference type="NCBI Taxonomy" id="46433"/>
    <lineage>
        <taxon>Eukaryota</taxon>
        <taxon>Sar</taxon>
        <taxon>Rhizaria</taxon>
        <taxon>Retaria</taxon>
        <taxon>Foraminifera</taxon>
        <taxon>Monothalamids</taxon>
        <taxon>Reticulomyxidae</taxon>
        <taxon>Reticulomyxa</taxon>
    </lineage>
</organism>
<dbReference type="InterPro" id="IPR021832">
    <property type="entry name" value="ANKRD13"/>
</dbReference>
<dbReference type="PANTHER" id="PTHR12447">
    <property type="entry name" value="ANKYRIN REPEAT DOMAIN-CONTAINING PROTEIN 13"/>
    <property type="match status" value="1"/>
</dbReference>
<gene>
    <name evidence="9" type="ORF">RFI_06571</name>
</gene>
<evidence type="ECO:0000313" key="10">
    <source>
        <dbReference type="Proteomes" id="UP000023152"/>
    </source>
</evidence>
<feature type="compositionally biased region" description="Low complexity" evidence="7">
    <location>
        <begin position="121"/>
        <end position="135"/>
    </location>
</feature>
<keyword evidence="5" id="KW-0040">ANK repeat</keyword>
<evidence type="ECO:0000256" key="5">
    <source>
        <dbReference type="ARBA" id="ARBA00023043"/>
    </source>
</evidence>
<dbReference type="EMBL" id="ASPP01005430">
    <property type="protein sequence ID" value="ETO30553.1"/>
    <property type="molecule type" value="Genomic_DNA"/>
</dbReference>
<feature type="region of interest" description="Disordered" evidence="7">
    <location>
        <begin position="96"/>
        <end position="154"/>
    </location>
</feature>
<keyword evidence="4" id="KW-0256">Endoplasmic reticulum</keyword>
<reference evidence="9 10" key="1">
    <citation type="journal article" date="2013" name="Curr. Biol.">
        <title>The Genome of the Foraminiferan Reticulomyxa filosa.</title>
        <authorList>
            <person name="Glockner G."/>
            <person name="Hulsmann N."/>
            <person name="Schleicher M."/>
            <person name="Noegel A.A."/>
            <person name="Eichinger L."/>
            <person name="Gallinger C."/>
            <person name="Pawlowski J."/>
            <person name="Sierra R."/>
            <person name="Euteneuer U."/>
            <person name="Pillet L."/>
            <person name="Moustafa A."/>
            <person name="Platzer M."/>
            <person name="Groth M."/>
            <person name="Szafranski K."/>
            <person name="Schliwa M."/>
        </authorList>
    </citation>
    <scope>NUCLEOTIDE SEQUENCE [LARGE SCALE GENOMIC DNA]</scope>
</reference>
<dbReference type="InterPro" id="IPR055285">
    <property type="entry name" value="ANKRD13_C"/>
</dbReference>
<feature type="region of interest" description="Disordered" evidence="7">
    <location>
        <begin position="241"/>
        <end position="295"/>
    </location>
</feature>
<protein>
    <recommendedName>
        <fullName evidence="8">Ankyrin repeat domain-containing protein</fullName>
    </recommendedName>
</protein>
<feature type="domain" description="Ankyrin repeat" evidence="8">
    <location>
        <begin position="9"/>
        <end position="167"/>
    </location>
</feature>
<sequence length="430" mass="48408">TREKTTGKEELKTDEKDIDDSVEMLMQSEVITPELVTIDSRVTRNKNWLGHPKMVEVNGVQCSSFTVSDLLLLARRRNSHVPDEVKETLNNKAKLLKETTTTSSSDANAETTNTSEEVGNTASTTATTTTTTTATEGVSGNEPNVSSQQQQGSSVAVDAFGKPAKSSGPFAGKKEQLAGYVKKYDYPKWRPQTITIEQYFNPNPTVNLMTESHKEKEKTLFSQSVDTAKATGESIIAKVFKKKSKKRKDTEKAQQQSNDRTVDTRATNTNVDPDVNPNANRSDDDETDKEWENSIIRTEEDEDWDEFDRRSVFRRSTFIINPAPAKKTMKTFKLKMAISDKFRLTVEEMITILDAAAPTSKLAKKLKEFLEIQMPSGFPVQLQLPLYHVLKATVTFQNFKETDISRDTFDIPQDYVLVQKENISSFKDEN</sequence>
<evidence type="ECO:0000259" key="8">
    <source>
        <dbReference type="Pfam" id="PF11904"/>
    </source>
</evidence>
<dbReference type="GO" id="GO:0005783">
    <property type="term" value="C:endoplasmic reticulum"/>
    <property type="evidence" value="ECO:0007669"/>
    <property type="project" value="UniProtKB-SubCell"/>
</dbReference>
<feature type="compositionally biased region" description="Low complexity" evidence="7">
    <location>
        <begin position="96"/>
        <end position="105"/>
    </location>
</feature>